<accession>A0A8B8AH07</accession>
<dbReference type="Proteomes" id="UP000694844">
    <property type="component" value="Chromosome 6"/>
</dbReference>
<evidence type="ECO:0000256" key="1">
    <source>
        <dbReference type="ARBA" id="ARBA00022536"/>
    </source>
</evidence>
<name>A0A8B8AH07_CRAVI</name>
<dbReference type="OrthoDB" id="6162545at2759"/>
<dbReference type="RefSeq" id="XP_022289813.1">
    <property type="nucleotide sequence ID" value="XM_022434105.1"/>
</dbReference>
<dbReference type="PANTHER" id="PTHR24043">
    <property type="entry name" value="SCAVENGER RECEPTOR CLASS F"/>
    <property type="match status" value="1"/>
</dbReference>
<gene>
    <name evidence="3" type="primary">LOC111101574</name>
</gene>
<dbReference type="KEGG" id="cvn:111101574"/>
<protein>
    <submittedName>
        <fullName evidence="3">Protein draper-like</fullName>
    </submittedName>
</protein>
<evidence type="ECO:0000313" key="2">
    <source>
        <dbReference type="Proteomes" id="UP000694844"/>
    </source>
</evidence>
<proteinExistence type="predicted"/>
<dbReference type="GO" id="GO:0005044">
    <property type="term" value="F:scavenger receptor activity"/>
    <property type="evidence" value="ECO:0007669"/>
    <property type="project" value="InterPro"/>
</dbReference>
<keyword evidence="1" id="KW-0245">EGF-like domain</keyword>
<dbReference type="AlphaFoldDB" id="A0A8B8AH07"/>
<keyword evidence="2" id="KW-1185">Reference proteome</keyword>
<sequence length="179" mass="20260">MPGYLGHNCTQICPYPLYGKDCQFTCHCQPQSCDHATGCRTPTTEMVNICPPGYFGSLCRAKCIYPSYGKECKEVCDCSEDVCNVTTGCQEKKEMCLPGYFGFLCKAKCVYPFYGEECQGHCDCNENLCDVTHGCKPVIEGNYQETGTDRTLDLHSVERHYKHYKLRSPLLFKGRHKDL</sequence>
<dbReference type="GeneID" id="111101574"/>
<evidence type="ECO:0000313" key="3">
    <source>
        <dbReference type="RefSeq" id="XP_022289813.1"/>
    </source>
</evidence>
<organism evidence="2 3">
    <name type="scientific">Crassostrea virginica</name>
    <name type="common">Eastern oyster</name>
    <dbReference type="NCBI Taxonomy" id="6565"/>
    <lineage>
        <taxon>Eukaryota</taxon>
        <taxon>Metazoa</taxon>
        <taxon>Spiralia</taxon>
        <taxon>Lophotrochozoa</taxon>
        <taxon>Mollusca</taxon>
        <taxon>Bivalvia</taxon>
        <taxon>Autobranchia</taxon>
        <taxon>Pteriomorphia</taxon>
        <taxon>Ostreida</taxon>
        <taxon>Ostreoidea</taxon>
        <taxon>Ostreidae</taxon>
        <taxon>Crassostrea</taxon>
    </lineage>
</organism>
<reference evidence="3" key="1">
    <citation type="submission" date="2025-08" db="UniProtKB">
        <authorList>
            <consortium name="RefSeq"/>
        </authorList>
    </citation>
    <scope>IDENTIFICATION</scope>
    <source>
        <tissue evidence="3">Whole sample</tissue>
    </source>
</reference>
<dbReference type="Gene3D" id="2.170.300.10">
    <property type="entry name" value="Tie2 ligand-binding domain superfamily"/>
    <property type="match status" value="2"/>
</dbReference>
<dbReference type="InterPro" id="IPR042635">
    <property type="entry name" value="MEGF10/SREC1/2-like"/>
</dbReference>